<dbReference type="GO" id="GO:0046872">
    <property type="term" value="F:metal ion binding"/>
    <property type="evidence" value="ECO:0007669"/>
    <property type="project" value="UniProtKB-KW"/>
</dbReference>
<evidence type="ECO:0000313" key="15">
    <source>
        <dbReference type="Proteomes" id="UP000050833"/>
    </source>
</evidence>
<proteinExistence type="predicted"/>
<dbReference type="EMBL" id="LLKB01000006">
    <property type="protein sequence ID" value="KQC84391.1"/>
    <property type="molecule type" value="Genomic_DNA"/>
</dbReference>
<comment type="function">
    <text evidence="2">Catalyzes the condensation of iminoaspartate with dihydroxyacetone phosphate to form quinolinate.</text>
</comment>
<reference evidence="14 15" key="1">
    <citation type="submission" date="2015-10" db="EMBL/GenBank/DDBJ databases">
        <title>Butyribacter intestini gen. nov., sp. nov., a butyric acid-producing bacterium of the family Lachnospiraceae isolated from the human faeces.</title>
        <authorList>
            <person name="Zou Y."/>
            <person name="Xue W."/>
            <person name="Luo G."/>
            <person name="Lv M."/>
        </authorList>
    </citation>
    <scope>NUCLEOTIDE SEQUENCE [LARGE SCALE GENOMIC DNA]</scope>
    <source>
        <strain evidence="14 15">TF01-11</strain>
    </source>
</reference>
<evidence type="ECO:0000256" key="9">
    <source>
        <dbReference type="ARBA" id="ARBA00023004"/>
    </source>
</evidence>
<evidence type="ECO:0000256" key="10">
    <source>
        <dbReference type="ARBA" id="ARBA00023014"/>
    </source>
</evidence>
<accession>A0AAW3JNP4</accession>
<evidence type="ECO:0000256" key="4">
    <source>
        <dbReference type="ARBA" id="ARBA00012669"/>
    </source>
</evidence>
<dbReference type="AlphaFoldDB" id="A0AAW3JNP4"/>
<evidence type="ECO:0000256" key="1">
    <source>
        <dbReference type="ARBA" id="ARBA00001966"/>
    </source>
</evidence>
<evidence type="ECO:0000256" key="8">
    <source>
        <dbReference type="ARBA" id="ARBA00022723"/>
    </source>
</evidence>
<dbReference type="GO" id="GO:0051539">
    <property type="term" value="F:4 iron, 4 sulfur cluster binding"/>
    <property type="evidence" value="ECO:0007669"/>
    <property type="project" value="UniProtKB-KW"/>
</dbReference>
<dbReference type="EC" id="2.5.1.72" evidence="4 13"/>
<dbReference type="InterPro" id="IPR036094">
    <property type="entry name" value="NadA_sf"/>
</dbReference>
<comment type="catalytic activity">
    <reaction evidence="11">
        <text>iminosuccinate + dihydroxyacetone phosphate = quinolinate + phosphate + 2 H2O + H(+)</text>
        <dbReference type="Rhea" id="RHEA:25888"/>
        <dbReference type="ChEBI" id="CHEBI:15377"/>
        <dbReference type="ChEBI" id="CHEBI:15378"/>
        <dbReference type="ChEBI" id="CHEBI:29959"/>
        <dbReference type="ChEBI" id="CHEBI:43474"/>
        <dbReference type="ChEBI" id="CHEBI:57642"/>
        <dbReference type="ChEBI" id="CHEBI:77875"/>
        <dbReference type="EC" id="2.5.1.72"/>
    </reaction>
    <physiologicalReaction direction="left-to-right" evidence="11">
        <dbReference type="Rhea" id="RHEA:25889"/>
    </physiologicalReaction>
</comment>
<dbReference type="GO" id="GO:0005829">
    <property type="term" value="C:cytosol"/>
    <property type="evidence" value="ECO:0007669"/>
    <property type="project" value="TreeGrafter"/>
</dbReference>
<evidence type="ECO:0000256" key="13">
    <source>
        <dbReference type="NCBIfam" id="TIGR00550"/>
    </source>
</evidence>
<evidence type="ECO:0000256" key="7">
    <source>
        <dbReference type="ARBA" id="ARBA00022679"/>
    </source>
</evidence>
<keyword evidence="10" id="KW-0411">Iron-sulfur</keyword>
<keyword evidence="5" id="KW-0004">4Fe-4S</keyword>
<dbReference type="GO" id="GO:0008987">
    <property type="term" value="F:quinolinate synthetase A activity"/>
    <property type="evidence" value="ECO:0007669"/>
    <property type="project" value="UniProtKB-UniRule"/>
</dbReference>
<evidence type="ECO:0000313" key="14">
    <source>
        <dbReference type="EMBL" id="KQC84391.1"/>
    </source>
</evidence>
<keyword evidence="8" id="KW-0479">Metal-binding</keyword>
<dbReference type="Gene3D" id="3.40.50.10800">
    <property type="entry name" value="NadA-like"/>
    <property type="match status" value="3"/>
</dbReference>
<comment type="cofactor">
    <cofactor evidence="1">
        <name>[4Fe-4S] cluster</name>
        <dbReference type="ChEBI" id="CHEBI:49883"/>
    </cofactor>
</comment>
<comment type="caution">
    <text evidence="14">The sequence shown here is derived from an EMBL/GenBank/DDBJ whole genome shotgun (WGS) entry which is preliminary data.</text>
</comment>
<evidence type="ECO:0000256" key="3">
    <source>
        <dbReference type="ARBA" id="ARBA00005065"/>
    </source>
</evidence>
<keyword evidence="7" id="KW-0808">Transferase</keyword>
<dbReference type="GO" id="GO:0034628">
    <property type="term" value="P:'de novo' NAD+ biosynthetic process from L-aspartate"/>
    <property type="evidence" value="ECO:0007669"/>
    <property type="project" value="TreeGrafter"/>
</dbReference>
<evidence type="ECO:0000256" key="12">
    <source>
        <dbReference type="ARBA" id="ARBA00073059"/>
    </source>
</evidence>
<name>A0AAW3JNP4_9FIRM</name>
<evidence type="ECO:0000256" key="11">
    <source>
        <dbReference type="ARBA" id="ARBA00050125"/>
    </source>
</evidence>
<dbReference type="InterPro" id="IPR003473">
    <property type="entry name" value="NadA"/>
</dbReference>
<evidence type="ECO:0000256" key="5">
    <source>
        <dbReference type="ARBA" id="ARBA00022485"/>
    </source>
</evidence>
<protein>
    <recommendedName>
        <fullName evidence="12 13">Quinolinate synthase</fullName>
        <ecNumber evidence="4 13">2.5.1.72</ecNumber>
    </recommendedName>
</protein>
<dbReference type="Proteomes" id="UP000050833">
    <property type="component" value="Unassembled WGS sequence"/>
</dbReference>
<evidence type="ECO:0000256" key="2">
    <source>
        <dbReference type="ARBA" id="ARBA00003791"/>
    </source>
</evidence>
<evidence type="ECO:0000256" key="6">
    <source>
        <dbReference type="ARBA" id="ARBA00022642"/>
    </source>
</evidence>
<keyword evidence="9" id="KW-0408">Iron</keyword>
<dbReference type="NCBIfam" id="NF006878">
    <property type="entry name" value="PRK09375.1-2"/>
    <property type="match status" value="1"/>
</dbReference>
<organism evidence="14 15">
    <name type="scientific">Butyribacter intestini</name>
    <dbReference type="NCBI Taxonomy" id="1703332"/>
    <lineage>
        <taxon>Bacteria</taxon>
        <taxon>Bacillati</taxon>
        <taxon>Bacillota</taxon>
        <taxon>Clostridia</taxon>
        <taxon>Lachnospirales</taxon>
        <taxon>Lachnospiraceae</taxon>
        <taxon>Butyribacter</taxon>
    </lineage>
</organism>
<dbReference type="FunFam" id="3.40.50.10800:FF:000001">
    <property type="entry name" value="Quinolinate synthase A"/>
    <property type="match status" value="1"/>
</dbReference>
<keyword evidence="15" id="KW-1185">Reference proteome</keyword>
<dbReference type="PANTHER" id="PTHR30573:SF0">
    <property type="entry name" value="QUINOLINATE SYNTHASE, CHLOROPLASTIC"/>
    <property type="match status" value="1"/>
</dbReference>
<dbReference type="SUPFAM" id="SSF142754">
    <property type="entry name" value="NadA-like"/>
    <property type="match status" value="1"/>
</dbReference>
<comment type="pathway">
    <text evidence="3">Cofactor biosynthesis; NAD(+) biosynthesis; quinolinate from iminoaspartate: step 1/1.</text>
</comment>
<dbReference type="Pfam" id="PF02445">
    <property type="entry name" value="NadA"/>
    <property type="match status" value="1"/>
</dbReference>
<dbReference type="PANTHER" id="PTHR30573">
    <property type="entry name" value="QUINOLINATE SYNTHETASE A"/>
    <property type="match status" value="1"/>
</dbReference>
<keyword evidence="6" id="KW-0662">Pyridine nucleotide biosynthesis</keyword>
<sequence length="302" mass="34131">MEELIQKIERLKKENDFVILAHYYVDGAVQDIADYVGDSFYLSKVATKVEAKNILFAGVSFMGESAKLLNPEKHVYMADVTADCPMAHMVTVDRIKEVKEQYDDVAVVCYVNSTAEIKAVSDVCVTSSNAIKVVKNIENKRIFFVPDNNLGRYVAKQLPEKEFIFNDGFCHVHKSIDPELVKEAKEHHPDALVLAHPECTEDVLELADYIGSTAGILDYATESDCKKFIICTEMGIFFKLSKQNPDKKFYSVGHRQFCPNMKKVSLEKVADVMENPMEEVILPDDIMDEACKPLQKMLELAK</sequence>
<dbReference type="NCBIfam" id="TIGR00550">
    <property type="entry name" value="nadA"/>
    <property type="match status" value="1"/>
</dbReference>
<gene>
    <name evidence="14" type="ORF">APZ18_13905</name>
</gene>
<dbReference type="RefSeq" id="WP_022014086.1">
    <property type="nucleotide sequence ID" value="NZ_DBGDCA010000364.1"/>
</dbReference>